<dbReference type="SMART" id="SM00028">
    <property type="entry name" value="TPR"/>
    <property type="match status" value="4"/>
</dbReference>
<dbReference type="SUPFAM" id="SSF48452">
    <property type="entry name" value="TPR-like"/>
    <property type="match status" value="2"/>
</dbReference>
<dbReference type="PANTHER" id="PTHR44757:SF2">
    <property type="entry name" value="BIOFILM ARCHITECTURE MAINTENANCE PROTEIN MBAA"/>
    <property type="match status" value="1"/>
</dbReference>
<dbReference type="InterPro" id="IPR029787">
    <property type="entry name" value="Nucleotide_cyclase"/>
</dbReference>
<sequence length="811" mass="88923">MDALAQLDRLRETAPQRALRYAEELLDDALNASDGPLAANIRLGLGEILRVLGRVPDATTHLRAALTWFESNGDRLGEAWAHHHLATVCAASGLLDHSLRHIETARDLFDLIDDARGQARALVTEAVTYSNSGRPAEGLHLAERAERIYRLRCPQHAIELGYALYNRATPLIALGRHEEAREALVEALEISRREGANRLGALALGQLGVIHQLRGTLDAARDAIEDALELGEAMGEPIIEAWSHYHLATIAAEISDSETFDAHMDRALAAAQKHALLDCHVACLDQLHKHYERIGDTTAALATHRELLTARLTQLERTSSQNLRYMQAVRSLEDTRADKAELETRVAERTRELSETVQRLEREITRREEIERQVRFLAERDPLTRCPNRRALISFLGEMLHAAAGGEHVAVIFIDVDRFKQINDSLGHTAGDSVLCDVAQRLAQACGDGGLLSRYGGDEFVAVMPLEAPVGAGRGLADRELALAVARVRRCFEQPFAVSGEQFYLDCSIGASLHPEDGNEPEQLIACADMAMYAVKQSGRGGHALFDVSLAEAAHERLALEKSLRHATERGEFELRFEPRVAARNGLVVALEALLRWRHPKLGWVPPSRFIPIAEDTGEIVPIGRWVLEHACMQLASWRAIGHHSLRVAVNVSARQIRDVELLPAIEHALKASGLPPDALEVEITESLLIEDPEGVARVLGRLKDAGIRISLDDFGMGYSNLAMLARMPLDILKLDRSLVEEMVRSTRAATVVASIVSLARGLGLAVVAEGVQDEGTRIALTALACDSFQGYLFSQPLTADEVSARLAAVG</sequence>
<evidence type="ECO:0000259" key="2">
    <source>
        <dbReference type="PROSITE" id="PS50883"/>
    </source>
</evidence>
<dbReference type="EMBL" id="CP071060">
    <property type="protein sequence ID" value="QSI77559.1"/>
    <property type="molecule type" value="Genomic_DNA"/>
</dbReference>
<dbReference type="Pfam" id="PF00990">
    <property type="entry name" value="GGDEF"/>
    <property type="match status" value="1"/>
</dbReference>
<dbReference type="Gene3D" id="3.30.70.270">
    <property type="match status" value="1"/>
</dbReference>
<dbReference type="InterPro" id="IPR035919">
    <property type="entry name" value="EAL_sf"/>
</dbReference>
<gene>
    <name evidence="4" type="ORF">JY500_02565</name>
</gene>
<reference evidence="4 5" key="1">
    <citation type="submission" date="2021-02" db="EMBL/GenBank/DDBJ databases">
        <title>Niveibacterium changnyeongensis HC41.</title>
        <authorList>
            <person name="Kang M."/>
        </authorList>
    </citation>
    <scope>NUCLEOTIDE SEQUENCE [LARGE SCALE GENOMIC DNA]</scope>
    <source>
        <strain evidence="4 5">HC41</strain>
    </source>
</reference>
<accession>A0ABX7M717</accession>
<dbReference type="PANTHER" id="PTHR44757">
    <property type="entry name" value="DIGUANYLATE CYCLASE DGCP"/>
    <property type="match status" value="1"/>
</dbReference>
<keyword evidence="5" id="KW-1185">Reference proteome</keyword>
<dbReference type="InterPro" id="IPR019734">
    <property type="entry name" value="TPR_rpt"/>
</dbReference>
<evidence type="ECO:0000313" key="5">
    <source>
        <dbReference type="Proteomes" id="UP000663570"/>
    </source>
</evidence>
<dbReference type="Gene3D" id="1.25.40.10">
    <property type="entry name" value="Tetratricopeptide repeat domain"/>
    <property type="match status" value="1"/>
</dbReference>
<feature type="domain" description="GGDEF" evidence="3">
    <location>
        <begin position="407"/>
        <end position="548"/>
    </location>
</feature>
<dbReference type="NCBIfam" id="TIGR00254">
    <property type="entry name" value="GGDEF"/>
    <property type="match status" value="1"/>
</dbReference>
<proteinExistence type="predicted"/>
<dbReference type="InterPro" id="IPR011990">
    <property type="entry name" value="TPR-like_helical_dom_sf"/>
</dbReference>
<dbReference type="Proteomes" id="UP000663570">
    <property type="component" value="Chromosome"/>
</dbReference>
<dbReference type="PROSITE" id="PS50883">
    <property type="entry name" value="EAL"/>
    <property type="match status" value="1"/>
</dbReference>
<dbReference type="PROSITE" id="PS50887">
    <property type="entry name" value="GGDEF"/>
    <property type="match status" value="1"/>
</dbReference>
<name>A0ABX7M717_9RHOO</name>
<dbReference type="SUPFAM" id="SSF141868">
    <property type="entry name" value="EAL domain-like"/>
    <property type="match status" value="1"/>
</dbReference>
<dbReference type="Pfam" id="PF13424">
    <property type="entry name" value="TPR_12"/>
    <property type="match status" value="2"/>
</dbReference>
<feature type="coiled-coil region" evidence="1">
    <location>
        <begin position="325"/>
        <end position="380"/>
    </location>
</feature>
<dbReference type="SUPFAM" id="SSF55073">
    <property type="entry name" value="Nucleotide cyclase"/>
    <property type="match status" value="1"/>
</dbReference>
<dbReference type="RefSeq" id="WP_206254975.1">
    <property type="nucleotide sequence ID" value="NZ_CP071060.1"/>
</dbReference>
<dbReference type="InterPro" id="IPR052155">
    <property type="entry name" value="Biofilm_reg_signaling"/>
</dbReference>
<evidence type="ECO:0000256" key="1">
    <source>
        <dbReference type="SAM" id="Coils"/>
    </source>
</evidence>
<dbReference type="InterPro" id="IPR043128">
    <property type="entry name" value="Rev_trsase/Diguanyl_cyclase"/>
</dbReference>
<feature type="domain" description="EAL" evidence="2">
    <location>
        <begin position="557"/>
        <end position="811"/>
    </location>
</feature>
<evidence type="ECO:0000259" key="3">
    <source>
        <dbReference type="PROSITE" id="PS50887"/>
    </source>
</evidence>
<dbReference type="Pfam" id="PF00563">
    <property type="entry name" value="EAL"/>
    <property type="match status" value="1"/>
</dbReference>
<dbReference type="InterPro" id="IPR000160">
    <property type="entry name" value="GGDEF_dom"/>
</dbReference>
<dbReference type="CDD" id="cd01949">
    <property type="entry name" value="GGDEF"/>
    <property type="match status" value="1"/>
</dbReference>
<dbReference type="Gene3D" id="3.20.20.450">
    <property type="entry name" value="EAL domain"/>
    <property type="match status" value="1"/>
</dbReference>
<dbReference type="SMART" id="SM00052">
    <property type="entry name" value="EAL"/>
    <property type="match status" value="1"/>
</dbReference>
<dbReference type="CDD" id="cd01948">
    <property type="entry name" value="EAL"/>
    <property type="match status" value="1"/>
</dbReference>
<keyword evidence="1" id="KW-0175">Coiled coil</keyword>
<dbReference type="InterPro" id="IPR001633">
    <property type="entry name" value="EAL_dom"/>
</dbReference>
<protein>
    <submittedName>
        <fullName evidence="4">EAL domain-containing protein</fullName>
    </submittedName>
</protein>
<evidence type="ECO:0000313" key="4">
    <source>
        <dbReference type="EMBL" id="QSI77559.1"/>
    </source>
</evidence>
<dbReference type="SMART" id="SM00267">
    <property type="entry name" value="GGDEF"/>
    <property type="match status" value="1"/>
</dbReference>
<organism evidence="4 5">
    <name type="scientific">Niveibacterium microcysteis</name>
    <dbReference type="NCBI Taxonomy" id="2811415"/>
    <lineage>
        <taxon>Bacteria</taxon>
        <taxon>Pseudomonadati</taxon>
        <taxon>Pseudomonadota</taxon>
        <taxon>Betaproteobacteria</taxon>
        <taxon>Rhodocyclales</taxon>
        <taxon>Rhodocyclaceae</taxon>
        <taxon>Niveibacterium</taxon>
    </lineage>
</organism>